<dbReference type="STRING" id="1724.GCA_001044175_01638"/>
<dbReference type="OrthoDB" id="4881303at2"/>
<accession>A0A2A9DLP0</accession>
<keyword evidence="1" id="KW-1133">Transmembrane helix</keyword>
<evidence type="ECO:0000313" key="2">
    <source>
        <dbReference type="EMBL" id="PFG27291.1"/>
    </source>
</evidence>
<keyword evidence="3" id="KW-1185">Reference proteome</keyword>
<dbReference type="EMBL" id="PDJF01000001">
    <property type="protein sequence ID" value="PFG27291.1"/>
    <property type="molecule type" value="Genomic_DNA"/>
</dbReference>
<comment type="caution">
    <text evidence="2">The sequence shown here is derived from an EMBL/GenBank/DDBJ whole genome shotgun (WGS) entry which is preliminary data.</text>
</comment>
<organism evidence="2 3">
    <name type="scientific">Corynebacterium renale</name>
    <dbReference type="NCBI Taxonomy" id="1724"/>
    <lineage>
        <taxon>Bacteria</taxon>
        <taxon>Bacillati</taxon>
        <taxon>Actinomycetota</taxon>
        <taxon>Actinomycetes</taxon>
        <taxon>Mycobacteriales</taxon>
        <taxon>Corynebacteriaceae</taxon>
        <taxon>Corynebacterium</taxon>
    </lineage>
</organism>
<evidence type="ECO:0000313" key="3">
    <source>
        <dbReference type="Proteomes" id="UP000221653"/>
    </source>
</evidence>
<sequence>MDFWAMGKSLLDVLIVGLILGTGLPALFALGIRWTTPSGPEHAAPGEDPGRRHFTNKPLGYLCFAIIAAAVLFGILWITKSTIHQYFGWDIFGTH</sequence>
<protein>
    <submittedName>
        <fullName evidence="2">Uncharacterized protein</fullName>
    </submittedName>
</protein>
<dbReference type="Proteomes" id="UP000221653">
    <property type="component" value="Unassembled WGS sequence"/>
</dbReference>
<keyword evidence="1" id="KW-0812">Transmembrane</keyword>
<gene>
    <name evidence="2" type="ORF">ATK06_0346</name>
</gene>
<reference evidence="2 3" key="1">
    <citation type="submission" date="2017-10" db="EMBL/GenBank/DDBJ databases">
        <title>Sequencing the genomes of 1000 actinobacteria strains.</title>
        <authorList>
            <person name="Klenk H.-P."/>
        </authorList>
    </citation>
    <scope>NUCLEOTIDE SEQUENCE [LARGE SCALE GENOMIC DNA]</scope>
    <source>
        <strain evidence="2 3">DSM 20688</strain>
    </source>
</reference>
<dbReference type="RefSeq" id="WP_048379996.1">
    <property type="nucleotide sequence ID" value="NZ_LDYE01000006.1"/>
</dbReference>
<evidence type="ECO:0000256" key="1">
    <source>
        <dbReference type="SAM" id="Phobius"/>
    </source>
</evidence>
<keyword evidence="1" id="KW-0472">Membrane</keyword>
<dbReference type="AlphaFoldDB" id="A0A2A9DLP0"/>
<feature type="transmembrane region" description="Helical" evidence="1">
    <location>
        <begin position="12"/>
        <end position="32"/>
    </location>
</feature>
<feature type="transmembrane region" description="Helical" evidence="1">
    <location>
        <begin position="59"/>
        <end position="78"/>
    </location>
</feature>
<proteinExistence type="predicted"/>
<name>A0A2A9DLP0_9CORY</name>